<feature type="binding site" evidence="4">
    <location>
        <position position="197"/>
    </location>
    <ligand>
        <name>Fe cation</name>
        <dbReference type="ChEBI" id="CHEBI:24875"/>
        <label>2</label>
    </ligand>
</feature>
<feature type="binding site" evidence="4">
    <location>
        <position position="100"/>
    </location>
    <ligand>
        <name>Fe cation</name>
        <dbReference type="ChEBI" id="CHEBI:24875"/>
        <label>1</label>
    </ligand>
</feature>
<sequence>MKSSLTKSRNYYKPFSYPWAYDAFMASEQMHWLWTEVPMIEDIKDWKNVLTDGERDFLTKVFRFFTQGDIDVSSAYVNTYLPFFPTPEIRMMLSSFAAREAVHIAAYSHLIETIGMPETVYNEFLQYEAMAEKHDFFHGLAEDQQENIAVKMAAFSAFTEGMQLFSSFVMLLNFTRNGTMKGMGQIIAWSINDETLHTESMIRLFREYIIENPELWTDSLKKRIYDIAEKMIELEDAFIDLAFGVNDMSKQNLSPADVKAYIRWICDRRLAAMGMKEIFKVNVNPLPWVDSMLGVTHTNFFENRVVDYAKGALSGSWGDVWGQAGTK</sequence>
<feature type="binding site" evidence="4">
    <location>
        <position position="194"/>
    </location>
    <ligand>
        <name>Fe cation</name>
        <dbReference type="ChEBI" id="CHEBI:24875"/>
        <label>2</label>
    </ligand>
</feature>
<comment type="function">
    <text evidence="2">Provides the precursors necessary for DNA synthesis. Catalyzes the biosynthesis of deoxyribonucleotides from the corresponding ribonucleotides.</text>
</comment>
<proteinExistence type="inferred from homology"/>
<feature type="binding site" evidence="4">
    <location>
        <position position="103"/>
    </location>
    <ligand>
        <name>Fe cation</name>
        <dbReference type="ChEBI" id="CHEBI:24875"/>
        <label>1</label>
    </ligand>
</feature>
<evidence type="ECO:0000256" key="2">
    <source>
        <dbReference type="PIRNR" id="PIRNR000355"/>
    </source>
</evidence>
<gene>
    <name evidence="5" type="ORF">GMD42_13170</name>
</gene>
<dbReference type="PANTHER" id="PTHR23409:SF18">
    <property type="entry name" value="RIBONUCLEOSIDE-DIPHOSPHATE REDUCTASE SUBUNIT M2"/>
    <property type="match status" value="1"/>
</dbReference>
<comment type="caution">
    <text evidence="5">The sequence shown here is derived from an EMBL/GenBank/DDBJ whole genome shotgun (WGS) entry which is preliminary data.</text>
</comment>
<feature type="binding site" evidence="4">
    <location>
        <position position="69"/>
    </location>
    <ligand>
        <name>Fe cation</name>
        <dbReference type="ChEBI" id="CHEBI:24875"/>
        <label>1</label>
    </ligand>
</feature>
<keyword evidence="2 5" id="KW-0560">Oxidoreductase</keyword>
<dbReference type="PIRSF" id="PIRSF000355">
    <property type="entry name" value="NrdB"/>
    <property type="match status" value="1"/>
</dbReference>
<feature type="binding site" evidence="4">
    <location>
        <position position="100"/>
    </location>
    <ligand>
        <name>Fe cation</name>
        <dbReference type="ChEBI" id="CHEBI:24875"/>
        <label>2</label>
    </ligand>
</feature>
<dbReference type="Pfam" id="PF00268">
    <property type="entry name" value="Ribonuc_red_sm"/>
    <property type="match status" value="1"/>
</dbReference>
<dbReference type="GO" id="GO:0004748">
    <property type="term" value="F:ribonucleoside-diphosphate reductase activity, thioredoxin disulfide as acceptor"/>
    <property type="evidence" value="ECO:0007669"/>
    <property type="project" value="UniProtKB-EC"/>
</dbReference>
<evidence type="ECO:0000313" key="6">
    <source>
        <dbReference type="Proteomes" id="UP000462362"/>
    </source>
</evidence>
<dbReference type="GO" id="GO:0046872">
    <property type="term" value="F:metal ion binding"/>
    <property type="evidence" value="ECO:0007669"/>
    <property type="project" value="UniProtKB-KW"/>
</dbReference>
<dbReference type="NCBIfam" id="NF007186">
    <property type="entry name" value="PRK09614.1-5"/>
    <property type="match status" value="1"/>
</dbReference>
<comment type="similarity">
    <text evidence="1 2">Belongs to the ribonucleoside diphosphate reductase small chain family.</text>
</comment>
<dbReference type="AlphaFoldDB" id="A0A6I3S6V8"/>
<evidence type="ECO:0000256" key="1">
    <source>
        <dbReference type="ARBA" id="ARBA00009303"/>
    </source>
</evidence>
<dbReference type="EMBL" id="WNCL01000091">
    <property type="protein sequence ID" value="MTU44509.1"/>
    <property type="molecule type" value="Genomic_DNA"/>
</dbReference>
<dbReference type="UniPathway" id="UPA00326"/>
<dbReference type="CDD" id="cd01049">
    <property type="entry name" value="RNRR2"/>
    <property type="match status" value="1"/>
</dbReference>
<organism evidence="5 6">
    <name type="scientific">Parasutterella excrementihominis</name>
    <dbReference type="NCBI Taxonomy" id="487175"/>
    <lineage>
        <taxon>Bacteria</taxon>
        <taxon>Pseudomonadati</taxon>
        <taxon>Pseudomonadota</taxon>
        <taxon>Betaproteobacteria</taxon>
        <taxon>Burkholderiales</taxon>
        <taxon>Sutterellaceae</taxon>
        <taxon>Parasutterella</taxon>
    </lineage>
</organism>
<evidence type="ECO:0000256" key="3">
    <source>
        <dbReference type="PIRSR" id="PIRSR000355-1"/>
    </source>
</evidence>
<dbReference type="GeneID" id="43347574"/>
<dbReference type="SUPFAM" id="SSF47240">
    <property type="entry name" value="Ferritin-like"/>
    <property type="match status" value="1"/>
</dbReference>
<keyword evidence="2 4" id="KW-0408">Iron</keyword>
<keyword evidence="2 4" id="KW-0479">Metal-binding</keyword>
<dbReference type="RefSeq" id="WP_008863258.1">
    <property type="nucleotide sequence ID" value="NZ_CAJUON010000018.1"/>
</dbReference>
<feature type="active site" evidence="3">
    <location>
        <position position="107"/>
    </location>
</feature>
<evidence type="ECO:0000313" key="5">
    <source>
        <dbReference type="EMBL" id="MTU44509.1"/>
    </source>
</evidence>
<comment type="cofactor">
    <cofactor evidence="2 4">
        <name>Fe cation</name>
        <dbReference type="ChEBI" id="CHEBI:24875"/>
    </cofactor>
    <text evidence="2 4">Binds 2 iron ions per subunit.</text>
</comment>
<dbReference type="InterPro" id="IPR000358">
    <property type="entry name" value="RNR_small_fam"/>
</dbReference>
<dbReference type="InterPro" id="IPR009078">
    <property type="entry name" value="Ferritin-like_SF"/>
</dbReference>
<dbReference type="EC" id="1.17.4.1" evidence="2"/>
<reference evidence="5 6" key="1">
    <citation type="journal article" date="2019" name="Nat. Med.">
        <title>A library of human gut bacterial isolates paired with longitudinal multiomics data enables mechanistic microbiome research.</title>
        <authorList>
            <person name="Poyet M."/>
            <person name="Groussin M."/>
            <person name="Gibbons S.M."/>
            <person name="Avila-Pacheco J."/>
            <person name="Jiang X."/>
            <person name="Kearney S.M."/>
            <person name="Perrotta A.R."/>
            <person name="Berdy B."/>
            <person name="Zhao S."/>
            <person name="Lieberman T.D."/>
            <person name="Swanson P.K."/>
            <person name="Smith M."/>
            <person name="Roesemann S."/>
            <person name="Alexander J.E."/>
            <person name="Rich S.A."/>
            <person name="Livny J."/>
            <person name="Vlamakis H."/>
            <person name="Clish C."/>
            <person name="Bullock K."/>
            <person name="Deik A."/>
            <person name="Scott J."/>
            <person name="Pierce K.A."/>
            <person name="Xavier R.J."/>
            <person name="Alm E.J."/>
        </authorList>
    </citation>
    <scope>NUCLEOTIDE SEQUENCE [LARGE SCALE GENOMIC DNA]</scope>
    <source>
        <strain evidence="5 6">BIOML-A2</strain>
    </source>
</reference>
<name>A0A6I3S6V8_9BURK</name>
<feature type="binding site" evidence="4">
    <location>
        <position position="160"/>
    </location>
    <ligand>
        <name>Fe cation</name>
        <dbReference type="ChEBI" id="CHEBI:24875"/>
        <label>2</label>
    </ligand>
</feature>
<dbReference type="Gene3D" id="1.10.620.20">
    <property type="entry name" value="Ribonucleotide Reductase, subunit A"/>
    <property type="match status" value="1"/>
</dbReference>
<keyword evidence="2" id="KW-0215">Deoxyribonucleotide synthesis</keyword>
<accession>A0A6I3S6V8</accession>
<dbReference type="InterPro" id="IPR033909">
    <property type="entry name" value="RNR_small"/>
</dbReference>
<dbReference type="Proteomes" id="UP000462362">
    <property type="component" value="Unassembled WGS sequence"/>
</dbReference>
<dbReference type="InterPro" id="IPR012348">
    <property type="entry name" value="RNR-like"/>
</dbReference>
<dbReference type="GO" id="GO:0009263">
    <property type="term" value="P:deoxyribonucleotide biosynthetic process"/>
    <property type="evidence" value="ECO:0007669"/>
    <property type="project" value="UniProtKB-KW"/>
</dbReference>
<protein>
    <recommendedName>
        <fullName evidence="2">Ribonucleoside-diphosphate reductase subunit beta</fullName>
        <ecNumber evidence="2">1.17.4.1</ecNumber>
    </recommendedName>
</protein>
<comment type="catalytic activity">
    <reaction evidence="2">
        <text>a 2'-deoxyribonucleoside 5'-diphosphate + [thioredoxin]-disulfide + H2O = a ribonucleoside 5'-diphosphate + [thioredoxin]-dithiol</text>
        <dbReference type="Rhea" id="RHEA:23252"/>
        <dbReference type="Rhea" id="RHEA-COMP:10698"/>
        <dbReference type="Rhea" id="RHEA-COMP:10700"/>
        <dbReference type="ChEBI" id="CHEBI:15377"/>
        <dbReference type="ChEBI" id="CHEBI:29950"/>
        <dbReference type="ChEBI" id="CHEBI:50058"/>
        <dbReference type="ChEBI" id="CHEBI:57930"/>
        <dbReference type="ChEBI" id="CHEBI:73316"/>
        <dbReference type="EC" id="1.17.4.1"/>
    </reaction>
</comment>
<evidence type="ECO:0000256" key="4">
    <source>
        <dbReference type="PIRSR" id="PIRSR000355-2"/>
    </source>
</evidence>
<dbReference type="PANTHER" id="PTHR23409">
    <property type="entry name" value="RIBONUCLEOSIDE-DIPHOSPHATE REDUCTASE SMALL CHAIN"/>
    <property type="match status" value="1"/>
</dbReference>